<comment type="caution">
    <text evidence="3">The sequence shown here is derived from an EMBL/GenBank/DDBJ whole genome shotgun (WGS) entry which is preliminary data.</text>
</comment>
<dbReference type="InterPro" id="IPR052635">
    <property type="entry name" value="Sec_Metab_Biosynth_Reg"/>
</dbReference>
<dbReference type="SUPFAM" id="SSF57959">
    <property type="entry name" value="Leucine zipper domain"/>
    <property type="match status" value="1"/>
</dbReference>
<dbReference type="Proteomes" id="UP001140453">
    <property type="component" value="Unassembled WGS sequence"/>
</dbReference>
<dbReference type="PROSITE" id="PS00036">
    <property type="entry name" value="BZIP_BASIC"/>
    <property type="match status" value="1"/>
</dbReference>
<gene>
    <name evidence="3" type="ORF">N0V93_008327</name>
</gene>
<dbReference type="PANTHER" id="PTHR39607:SF1">
    <property type="entry name" value="B-ZIP TRANSCRIPTION FACTOR (EUROFUNG)"/>
    <property type="match status" value="1"/>
</dbReference>
<organism evidence="3 4">
    <name type="scientific">Gnomoniopsis smithogilvyi</name>
    <dbReference type="NCBI Taxonomy" id="1191159"/>
    <lineage>
        <taxon>Eukaryota</taxon>
        <taxon>Fungi</taxon>
        <taxon>Dikarya</taxon>
        <taxon>Ascomycota</taxon>
        <taxon>Pezizomycotina</taxon>
        <taxon>Sordariomycetes</taxon>
        <taxon>Sordariomycetidae</taxon>
        <taxon>Diaporthales</taxon>
        <taxon>Gnomoniaceae</taxon>
        <taxon>Gnomoniopsis</taxon>
    </lineage>
</organism>
<evidence type="ECO:0000256" key="1">
    <source>
        <dbReference type="SAM" id="MobiDB-lite"/>
    </source>
</evidence>
<feature type="region of interest" description="Disordered" evidence="1">
    <location>
        <begin position="37"/>
        <end position="64"/>
    </location>
</feature>
<dbReference type="Gene3D" id="1.20.5.170">
    <property type="match status" value="1"/>
</dbReference>
<dbReference type="InterPro" id="IPR046347">
    <property type="entry name" value="bZIP_sf"/>
</dbReference>
<dbReference type="CDD" id="cd14688">
    <property type="entry name" value="bZIP_YAP"/>
    <property type="match status" value="1"/>
</dbReference>
<name>A0A9W8YNY3_9PEZI</name>
<dbReference type="OrthoDB" id="194358at2759"/>
<feature type="domain" description="BZIP" evidence="2">
    <location>
        <begin position="10"/>
        <end position="25"/>
    </location>
</feature>
<dbReference type="InterPro" id="IPR004827">
    <property type="entry name" value="bZIP"/>
</dbReference>
<dbReference type="EMBL" id="JAPEVB010000005">
    <property type="protein sequence ID" value="KAJ4387728.1"/>
    <property type="molecule type" value="Genomic_DNA"/>
</dbReference>
<accession>A0A9W8YNY3</accession>
<keyword evidence="4" id="KW-1185">Reference proteome</keyword>
<reference evidence="3" key="1">
    <citation type="submission" date="2022-10" db="EMBL/GenBank/DDBJ databases">
        <title>Tapping the CABI collections for fungal endophytes: first genome assemblies for Collariella, Neodidymelliopsis, Ascochyta clinopodiicola, Didymella pomorum, Didymosphaeria variabile, Neocosmospora piperis and Neocucurbitaria cava.</title>
        <authorList>
            <person name="Hill R."/>
        </authorList>
    </citation>
    <scope>NUCLEOTIDE SEQUENCE</scope>
    <source>
        <strain evidence="3">IMI 355082</strain>
    </source>
</reference>
<evidence type="ECO:0000313" key="4">
    <source>
        <dbReference type="Proteomes" id="UP001140453"/>
    </source>
</evidence>
<dbReference type="GO" id="GO:0003700">
    <property type="term" value="F:DNA-binding transcription factor activity"/>
    <property type="evidence" value="ECO:0007669"/>
    <property type="project" value="InterPro"/>
</dbReference>
<protein>
    <recommendedName>
        <fullName evidence="2">BZIP domain-containing protein</fullName>
    </recommendedName>
</protein>
<dbReference type="PANTHER" id="PTHR39607">
    <property type="entry name" value="XANTHOCILLIN BIOSYNTHESIS CLUSTER TRANSCRIPTION FACTOR XANC-RELATED"/>
    <property type="match status" value="1"/>
</dbReference>
<sequence>MPDVTDPKEKKKIQNRIAQRTHREKLKRRMQELEQIAAERDSGTSSATGSVDLLGNDKRSSWPMPHSAQVLLQLTPTGQY</sequence>
<evidence type="ECO:0000313" key="3">
    <source>
        <dbReference type="EMBL" id="KAJ4387728.1"/>
    </source>
</evidence>
<dbReference type="AlphaFoldDB" id="A0A9W8YNY3"/>
<evidence type="ECO:0000259" key="2">
    <source>
        <dbReference type="PROSITE" id="PS00036"/>
    </source>
</evidence>
<proteinExistence type="predicted"/>